<dbReference type="InterPro" id="IPR039527">
    <property type="entry name" value="PIGG/GPI7"/>
</dbReference>
<dbReference type="GO" id="GO:0005789">
    <property type="term" value="C:endoplasmic reticulum membrane"/>
    <property type="evidence" value="ECO:0007669"/>
    <property type="project" value="UniProtKB-SubCell"/>
</dbReference>
<comment type="pathway">
    <text evidence="2 12">Glycolipid biosynthesis; glycosylphosphatidylinositol-anchor biosynthesis.</text>
</comment>
<comment type="similarity">
    <text evidence="3 12">Belongs to the PIGG/PIGN/PIGO family. PIGG subfamily.</text>
</comment>
<accession>A0A642URG0</accession>
<dbReference type="Proteomes" id="UP000449547">
    <property type="component" value="Unassembled WGS sequence"/>
</dbReference>
<dbReference type="InterPro" id="IPR017850">
    <property type="entry name" value="Alkaline_phosphatase_core_sf"/>
</dbReference>
<dbReference type="Pfam" id="PF01663">
    <property type="entry name" value="Phosphodiest"/>
    <property type="match status" value="1"/>
</dbReference>
<keyword evidence="6 12" id="KW-0808">Transferase</keyword>
<evidence type="ECO:0000313" key="14">
    <source>
        <dbReference type="EMBL" id="KAA8900379.1"/>
    </source>
</evidence>
<feature type="transmembrane region" description="Helical" evidence="12">
    <location>
        <begin position="609"/>
        <end position="632"/>
    </location>
</feature>
<feature type="transmembrane region" description="Helical" evidence="12">
    <location>
        <begin position="644"/>
        <end position="660"/>
    </location>
</feature>
<evidence type="ECO:0000256" key="6">
    <source>
        <dbReference type="ARBA" id="ARBA00022679"/>
    </source>
</evidence>
<dbReference type="OMA" id="SWNQTGQ"/>
<dbReference type="InterPro" id="IPR002591">
    <property type="entry name" value="Phosphodiest/P_Trfase"/>
</dbReference>
<comment type="function">
    <text evidence="12">Ethanolamine phosphate transferase involved in glycosylphosphatidylinositol-anchor biosynthesis. Transfers ethanolamine phosphate to the GPI second mannose.</text>
</comment>
<comment type="caution">
    <text evidence="14">The sequence shown here is derived from an EMBL/GenBank/DDBJ whole genome shotgun (WGS) entry which is preliminary data.</text>
</comment>
<evidence type="ECO:0000313" key="15">
    <source>
        <dbReference type="Proteomes" id="UP000449547"/>
    </source>
</evidence>
<sequence>MVNGPIKWWGQLLVAAINVVGLLLFCRGFFPQKQSLPGVASFHQADPFAKPPFSKVVVMVVDAMRSDMLYGNQSHMNYFHKLMDDGVVLPYTAYAHPPTVTLPRLKGITSGSTPSFLDAIMNINEEDDTSLNSDSWIGQFVGRGANIHFYGDDTWLKLFPKEFTKTDGTNSFYVSDFTEVDHNVTRHLDEELKPSSKWDGLILHYLGLDHIGHKGGPHSPYMESKQHEMDKVIQRLYEYINKNQDTVLVVMGDHGMNEIGNHGGASAGEVSPGLALISPKFKKLDLDVLPPHDVENFQYYRPCTQIDLVPTLSALLGLPIPKNNVGVVLKEILPLFKRRGNVIRENALQMALLAGHTVPANFDELDEKELYHYLHEIQDDLASTATNYNYDDIYTGLGLLVLSCGISLVLFSRYYLWGSNSKRARQWALISVIVTILYSSHFHGSSLIEEEHHIWWVLAVLVALGTGNVKWSSAVIIGLRVIKAWSNSGQKYWSDDKIGLYLVRHPDVLWALVVLTYVVNNMLTFTQGNFVSALNFFAGNARATDFKSLGSLIGFILSFVTMSVSLSFKLVQYWADGHDVPAWLSWLYYWVLTNYDINPHNPNAGDDKQLVGSILVQLSNASIYFMSTLLVVSLVSAKFKGIKGGYFSVFANFFTLYLIHHSRVENIPIFIAFAVVKYCFMRSISSIKSDVDYRLLLISAFTLVVSNLSFFSMGFTNSLATVDLSNAYNGVSSYNLLLVGWLTFVSNFAGPLYWSFSSLQMIFEPSVILYQQPTTADLIYLPRICFQVLSVKSRFTFMFYSIAAVTLMASCVNLRFHLFIWSVFSPKILFFGVWAVFMNLFIDYIVGSLLLLLFK</sequence>
<feature type="domain" description="GPI ethanolamine phosphate transferase 2 C-terminal" evidence="13">
    <location>
        <begin position="385"/>
        <end position="853"/>
    </location>
</feature>
<dbReference type="PANTHER" id="PTHR23072:SF0">
    <property type="entry name" value="GPI ETHANOLAMINE PHOSPHATE TRANSFERASE 2"/>
    <property type="match status" value="1"/>
</dbReference>
<evidence type="ECO:0000256" key="1">
    <source>
        <dbReference type="ARBA" id="ARBA00004477"/>
    </source>
</evidence>
<evidence type="ECO:0000259" key="13">
    <source>
        <dbReference type="Pfam" id="PF19316"/>
    </source>
</evidence>
<feature type="transmembrane region" description="Helical" evidence="12">
    <location>
        <begin position="508"/>
        <end position="528"/>
    </location>
</feature>
<evidence type="ECO:0000256" key="2">
    <source>
        <dbReference type="ARBA" id="ARBA00004687"/>
    </source>
</evidence>
<keyword evidence="10 12" id="KW-0472">Membrane</keyword>
<feature type="transmembrane region" description="Helical" evidence="12">
    <location>
        <begin position="393"/>
        <end position="416"/>
    </location>
</feature>
<evidence type="ECO:0000256" key="4">
    <source>
        <dbReference type="ARBA" id="ARBA00020830"/>
    </source>
</evidence>
<keyword evidence="15" id="KW-1185">Reference proteome</keyword>
<feature type="transmembrane region" description="Helical" evidence="12">
    <location>
        <begin position="548"/>
        <end position="568"/>
    </location>
</feature>
<keyword evidence="8 12" id="KW-0256">Endoplasmic reticulum</keyword>
<dbReference type="UniPathway" id="UPA00196"/>
<feature type="transmembrane region" description="Helical" evidence="12">
    <location>
        <begin position="12"/>
        <end position="30"/>
    </location>
</feature>
<proteinExistence type="inferred from homology"/>
<feature type="transmembrane region" description="Helical" evidence="12">
    <location>
        <begin position="736"/>
        <end position="756"/>
    </location>
</feature>
<dbReference type="GO" id="GO:0051267">
    <property type="term" value="F:CP2 mannose-ethanolamine phosphotransferase activity"/>
    <property type="evidence" value="ECO:0007669"/>
    <property type="project" value="TreeGrafter"/>
</dbReference>
<protein>
    <recommendedName>
        <fullName evidence="4 12">GPI ethanolamine phosphate transferase 2</fullName>
    </recommendedName>
</protein>
<dbReference type="RefSeq" id="XP_034011379.1">
    <property type="nucleotide sequence ID" value="XM_034156605.1"/>
</dbReference>
<name>A0A642URG0_DIURU</name>
<feature type="transmembrane region" description="Helical" evidence="12">
    <location>
        <begin position="828"/>
        <end position="854"/>
    </location>
</feature>
<evidence type="ECO:0000256" key="8">
    <source>
        <dbReference type="ARBA" id="ARBA00022824"/>
    </source>
</evidence>
<dbReference type="InterPro" id="IPR037674">
    <property type="entry name" value="PIG-G_N"/>
</dbReference>
<gene>
    <name evidence="14" type="ORF">DIURU_003802</name>
</gene>
<dbReference type="Pfam" id="PF19316">
    <property type="entry name" value="PIGO_PIGG"/>
    <property type="match status" value="1"/>
</dbReference>
<evidence type="ECO:0000256" key="7">
    <source>
        <dbReference type="ARBA" id="ARBA00022692"/>
    </source>
</evidence>
<keyword evidence="7 12" id="KW-0812">Transmembrane</keyword>
<comment type="subcellular location">
    <subcellularLocation>
        <location evidence="1 12">Endoplasmic reticulum membrane</location>
        <topology evidence="1 12">Multi-pass membrane protein</topology>
    </subcellularLocation>
</comment>
<dbReference type="VEuPathDB" id="FungiDB:DIURU_003802"/>
<keyword evidence="11" id="KW-0325">Glycoprotein</keyword>
<dbReference type="Gene3D" id="3.40.720.10">
    <property type="entry name" value="Alkaline Phosphatase, subunit A"/>
    <property type="match status" value="2"/>
</dbReference>
<dbReference type="GO" id="GO:0006506">
    <property type="term" value="P:GPI anchor biosynthetic process"/>
    <property type="evidence" value="ECO:0007669"/>
    <property type="project" value="UniProtKB-UniPathway"/>
</dbReference>
<dbReference type="OrthoDB" id="272139at2759"/>
<feature type="transmembrane region" description="Helical" evidence="12">
    <location>
        <begin position="428"/>
        <end position="448"/>
    </location>
</feature>
<dbReference type="AlphaFoldDB" id="A0A642URG0"/>
<keyword evidence="9 12" id="KW-1133">Transmembrane helix</keyword>
<dbReference type="CDD" id="cd16024">
    <property type="entry name" value="GPI_EPT_2"/>
    <property type="match status" value="1"/>
</dbReference>
<feature type="transmembrane region" description="Helical" evidence="12">
    <location>
        <begin position="797"/>
        <end position="816"/>
    </location>
</feature>
<feature type="transmembrane region" description="Helical" evidence="12">
    <location>
        <begin position="666"/>
        <end position="684"/>
    </location>
</feature>
<evidence type="ECO:0000256" key="5">
    <source>
        <dbReference type="ARBA" id="ARBA00022502"/>
    </source>
</evidence>
<evidence type="ECO:0000256" key="9">
    <source>
        <dbReference type="ARBA" id="ARBA00022989"/>
    </source>
</evidence>
<evidence type="ECO:0000256" key="3">
    <source>
        <dbReference type="ARBA" id="ARBA00005315"/>
    </source>
</evidence>
<organism evidence="14 15">
    <name type="scientific">Diutina rugosa</name>
    <name type="common">Yeast</name>
    <name type="synonym">Candida rugosa</name>
    <dbReference type="NCBI Taxonomy" id="5481"/>
    <lineage>
        <taxon>Eukaryota</taxon>
        <taxon>Fungi</taxon>
        <taxon>Dikarya</taxon>
        <taxon>Ascomycota</taxon>
        <taxon>Saccharomycotina</taxon>
        <taxon>Pichiomycetes</taxon>
        <taxon>Debaryomycetaceae</taxon>
        <taxon>Diutina</taxon>
    </lineage>
</organism>
<feature type="transmembrane region" description="Helical" evidence="12">
    <location>
        <begin position="696"/>
        <end position="716"/>
    </location>
</feature>
<evidence type="ECO:0000256" key="11">
    <source>
        <dbReference type="ARBA" id="ARBA00023180"/>
    </source>
</evidence>
<keyword evidence="5 12" id="KW-0337">GPI-anchor biosynthesis</keyword>
<dbReference type="SUPFAM" id="SSF53649">
    <property type="entry name" value="Alkaline phosphatase-like"/>
    <property type="match status" value="1"/>
</dbReference>
<reference evidence="14 15" key="1">
    <citation type="submission" date="2019-07" db="EMBL/GenBank/DDBJ databases">
        <title>Genome assembly of two rare yeast pathogens: Diutina rugosa and Trichomonascus ciferrii.</title>
        <authorList>
            <person name="Mixao V."/>
            <person name="Saus E."/>
            <person name="Hansen A."/>
            <person name="Lass-Flor C."/>
            <person name="Gabaldon T."/>
        </authorList>
    </citation>
    <scope>NUCLEOTIDE SEQUENCE [LARGE SCALE GENOMIC DNA]</scope>
    <source>
        <strain evidence="14 15">CBS 613</strain>
    </source>
</reference>
<evidence type="ECO:0000256" key="10">
    <source>
        <dbReference type="ARBA" id="ARBA00023136"/>
    </source>
</evidence>
<feature type="transmembrane region" description="Helical" evidence="12">
    <location>
        <begin position="454"/>
        <end position="482"/>
    </location>
</feature>
<dbReference type="InterPro" id="IPR045687">
    <property type="entry name" value="PIGG/GPI7_C"/>
</dbReference>
<dbReference type="GeneID" id="54782453"/>
<dbReference type="EMBL" id="SWFT01000112">
    <property type="protein sequence ID" value="KAA8900379.1"/>
    <property type="molecule type" value="Genomic_DNA"/>
</dbReference>
<evidence type="ECO:0000256" key="12">
    <source>
        <dbReference type="RuleBase" id="RU367106"/>
    </source>
</evidence>
<dbReference type="PANTHER" id="PTHR23072">
    <property type="entry name" value="PHOSPHATIDYLINOSITOL GLYCAN-RELATED"/>
    <property type="match status" value="1"/>
</dbReference>